<protein>
    <submittedName>
        <fullName evidence="2">Uncharacterized protein</fullName>
    </submittedName>
</protein>
<dbReference type="Proteomes" id="UP000069241">
    <property type="component" value="Chromosome"/>
</dbReference>
<accession>A0A0X8JH82</accession>
<evidence type="ECO:0000256" key="1">
    <source>
        <dbReference type="SAM" id="SignalP"/>
    </source>
</evidence>
<gene>
    <name evidence="2" type="ORF">AXF13_00855</name>
</gene>
<reference evidence="3" key="1">
    <citation type="submission" date="2016-02" db="EMBL/GenBank/DDBJ databases">
        <authorList>
            <person name="Holder M.E."/>
            <person name="Ajami N.J."/>
            <person name="Petrosino J.F."/>
        </authorList>
    </citation>
    <scope>NUCLEOTIDE SEQUENCE [LARGE SCALE GENOMIC DNA]</scope>
    <source>
        <strain evidence="3">CCUG 45958</strain>
    </source>
</reference>
<evidence type="ECO:0000313" key="3">
    <source>
        <dbReference type="Proteomes" id="UP000069241"/>
    </source>
</evidence>
<feature type="chain" id="PRO_5007067404" evidence="1">
    <location>
        <begin position="23"/>
        <end position="226"/>
    </location>
</feature>
<keyword evidence="1" id="KW-0732">Signal</keyword>
<dbReference type="KEGG" id="dfi:AXF13_00855"/>
<feature type="signal peptide" evidence="1">
    <location>
        <begin position="1"/>
        <end position="22"/>
    </location>
</feature>
<evidence type="ECO:0000313" key="2">
    <source>
        <dbReference type="EMBL" id="AMD88780.1"/>
    </source>
</evidence>
<name>A0A0X8JH82_9BACT</name>
<keyword evidence="3" id="KW-1185">Reference proteome</keyword>
<sequence>MHGLALAAAILLSFCFPSTAQAGSESFDAGDMALIRHMHVLWAPIEAGGPVVDPEAIFGKADAVKTAARLTGLPPQKATVKLRRLCVLLPTFITNARLTPGEYTIPEEFREAFGDPVYGMDARGKFTLTVRHLKLLQQGIIWENRPDDGDEDFWPVQGLDFKRPYGDYTYYMYEMADILGEPYVVNPATNKIVEDKAKDAALEKLHHELLGALQLLLLYGEMPKTP</sequence>
<dbReference type="AlphaFoldDB" id="A0A0X8JH82"/>
<dbReference type="EMBL" id="CP014229">
    <property type="protein sequence ID" value="AMD88780.1"/>
    <property type="molecule type" value="Genomic_DNA"/>
</dbReference>
<dbReference type="RefSeq" id="WP_062251278.1">
    <property type="nucleotide sequence ID" value="NZ_CP014229.1"/>
</dbReference>
<proteinExistence type="predicted"/>
<organism evidence="2 3">
    <name type="scientific">Desulfovibrio fairfieldensis</name>
    <dbReference type="NCBI Taxonomy" id="44742"/>
    <lineage>
        <taxon>Bacteria</taxon>
        <taxon>Pseudomonadati</taxon>
        <taxon>Thermodesulfobacteriota</taxon>
        <taxon>Desulfovibrionia</taxon>
        <taxon>Desulfovibrionales</taxon>
        <taxon>Desulfovibrionaceae</taxon>
        <taxon>Desulfovibrio</taxon>
    </lineage>
</organism>